<dbReference type="EMBL" id="JAFCLK010000069">
    <property type="protein sequence ID" value="MBR1141500.1"/>
    <property type="molecule type" value="Genomic_DNA"/>
</dbReference>
<keyword evidence="3" id="KW-1185">Reference proteome</keyword>
<protein>
    <submittedName>
        <fullName evidence="2">Uncharacterized protein</fullName>
    </submittedName>
</protein>
<feature type="compositionally biased region" description="Polar residues" evidence="1">
    <location>
        <begin position="42"/>
        <end position="57"/>
    </location>
</feature>
<feature type="region of interest" description="Disordered" evidence="1">
    <location>
        <begin position="34"/>
        <end position="57"/>
    </location>
</feature>
<evidence type="ECO:0000313" key="3">
    <source>
        <dbReference type="Proteomes" id="UP001314635"/>
    </source>
</evidence>
<sequence>MTDHIETRTIVEGARPYLPTAKAINPSNNYAALSGKRHAEQNRSPGSPFSAPLSNASLADTGSCRRATRSGANFCRQAAVLRSDC</sequence>
<reference evidence="3" key="1">
    <citation type="journal article" date="2021" name="ISME J.">
        <title>Evolutionary origin and ecological implication of a unique nif island in free-living Bradyrhizobium lineages.</title>
        <authorList>
            <person name="Tao J."/>
        </authorList>
    </citation>
    <scope>NUCLEOTIDE SEQUENCE [LARGE SCALE GENOMIC DNA]</scope>
    <source>
        <strain evidence="3">SZCCT0094</strain>
    </source>
</reference>
<accession>A0ABS5GJK1</accession>
<evidence type="ECO:0000256" key="1">
    <source>
        <dbReference type="SAM" id="MobiDB-lite"/>
    </source>
</evidence>
<proteinExistence type="predicted"/>
<dbReference type="RefSeq" id="WP_172243869.1">
    <property type="nucleotide sequence ID" value="NZ_JABFDP010000057.1"/>
</dbReference>
<name>A0ABS5GJK1_9BRAD</name>
<dbReference type="Proteomes" id="UP001314635">
    <property type="component" value="Unassembled WGS sequence"/>
</dbReference>
<organism evidence="2 3">
    <name type="scientific">Bradyrhizobium denitrificans</name>
    <dbReference type="NCBI Taxonomy" id="2734912"/>
    <lineage>
        <taxon>Bacteria</taxon>
        <taxon>Pseudomonadati</taxon>
        <taxon>Pseudomonadota</taxon>
        <taxon>Alphaproteobacteria</taxon>
        <taxon>Hyphomicrobiales</taxon>
        <taxon>Nitrobacteraceae</taxon>
        <taxon>Bradyrhizobium</taxon>
    </lineage>
</organism>
<comment type="caution">
    <text evidence="2">The sequence shown here is derived from an EMBL/GenBank/DDBJ whole genome shotgun (WGS) entry which is preliminary data.</text>
</comment>
<gene>
    <name evidence="2" type="ORF">JQ619_37715</name>
</gene>
<evidence type="ECO:0000313" key="2">
    <source>
        <dbReference type="EMBL" id="MBR1141500.1"/>
    </source>
</evidence>